<protein>
    <submittedName>
        <fullName evidence="2">Uncharacterized protein</fullName>
    </submittedName>
</protein>
<reference evidence="2" key="1">
    <citation type="submission" date="2022-05" db="EMBL/GenBank/DDBJ databases">
        <title>The Musa troglodytarum L. genome provides insights into the mechanism of non-climacteric behaviour and enrichment of carotenoids.</title>
        <authorList>
            <person name="Wang J."/>
        </authorList>
    </citation>
    <scope>NUCLEOTIDE SEQUENCE</scope>
    <source>
        <tissue evidence="2">Leaf</tissue>
    </source>
</reference>
<evidence type="ECO:0000313" key="3">
    <source>
        <dbReference type="Proteomes" id="UP001055439"/>
    </source>
</evidence>
<keyword evidence="3" id="KW-1185">Reference proteome</keyword>
<dbReference type="AlphaFoldDB" id="A0A9E7K2J7"/>
<organism evidence="2 3">
    <name type="scientific">Musa troglodytarum</name>
    <name type="common">fe'i banana</name>
    <dbReference type="NCBI Taxonomy" id="320322"/>
    <lineage>
        <taxon>Eukaryota</taxon>
        <taxon>Viridiplantae</taxon>
        <taxon>Streptophyta</taxon>
        <taxon>Embryophyta</taxon>
        <taxon>Tracheophyta</taxon>
        <taxon>Spermatophyta</taxon>
        <taxon>Magnoliopsida</taxon>
        <taxon>Liliopsida</taxon>
        <taxon>Zingiberales</taxon>
        <taxon>Musaceae</taxon>
        <taxon>Musa</taxon>
    </lineage>
</organism>
<name>A0A9E7K2J7_9LILI</name>
<evidence type="ECO:0000313" key="2">
    <source>
        <dbReference type="EMBL" id="URE02224.1"/>
    </source>
</evidence>
<dbReference type="EMBL" id="CP097507">
    <property type="protein sequence ID" value="URE02224.1"/>
    <property type="molecule type" value="Genomic_DNA"/>
</dbReference>
<feature type="compositionally biased region" description="Low complexity" evidence="1">
    <location>
        <begin position="349"/>
        <end position="371"/>
    </location>
</feature>
<evidence type="ECO:0000256" key="1">
    <source>
        <dbReference type="SAM" id="MobiDB-lite"/>
    </source>
</evidence>
<dbReference type="OrthoDB" id="10661435at2759"/>
<feature type="region of interest" description="Disordered" evidence="1">
    <location>
        <begin position="331"/>
        <end position="371"/>
    </location>
</feature>
<proteinExistence type="predicted"/>
<gene>
    <name evidence="2" type="ORF">MUK42_28912</name>
</gene>
<dbReference type="Proteomes" id="UP001055439">
    <property type="component" value="Chromosome 5"/>
</dbReference>
<accession>A0A9E7K2J7</accession>
<sequence>MRQAAEEMGRKSYLNRLANPRRPIPSKRSKEADPLEVGITNNSNHLYPVRLPCTALIVLFVVLHRFPVVLCDGPIISNLVSNSHPILLVMYIPCHGYGLLNKWFPGESAIHDHISTFIQCSHEEREEYQFSGLEHVIMMTPGADSSINDIRLFECISFNHHRVCCSGRPEGSDMRYFLEHSALASSHPTTHQKKNRAPIGNGCRNHHLSAVGFIMGSNADGLHLLHQCRYDSCDLQVLYVLAEPLTTRRLSQLGLRGGRELREMGSGVIPVESKITENAFVQLLDKLHIQRFVVRTLVYVLDPHLPSCNCTISACHPLEEMRQNKMQNVEEGQAKSYQHSGGSFPAAPPARTRPAQAPAVDPSSAAASSVAGRAVLRRWYRQSEWQ</sequence>